<feature type="transmembrane region" description="Helical" evidence="1">
    <location>
        <begin position="197"/>
        <end position="219"/>
    </location>
</feature>
<dbReference type="RefSeq" id="WP_123814064.1">
    <property type="nucleotide sequence ID" value="NZ_RKQZ01000001.1"/>
</dbReference>
<evidence type="ECO:0000256" key="1">
    <source>
        <dbReference type="SAM" id="Phobius"/>
    </source>
</evidence>
<evidence type="ECO:0000313" key="2">
    <source>
        <dbReference type="EMBL" id="RPF20959.1"/>
    </source>
</evidence>
<evidence type="ECO:0000313" key="3">
    <source>
        <dbReference type="Proteomes" id="UP000280501"/>
    </source>
</evidence>
<keyword evidence="1" id="KW-0472">Membrane</keyword>
<dbReference type="Proteomes" id="UP000280501">
    <property type="component" value="Unassembled WGS sequence"/>
</dbReference>
<keyword evidence="3" id="KW-1185">Reference proteome</keyword>
<accession>A0A3N4YIK4</accession>
<comment type="caution">
    <text evidence="2">The sequence shown here is derived from an EMBL/GenBank/DDBJ whole genome shotgun (WGS) entry which is preliminary data.</text>
</comment>
<proteinExistence type="predicted"/>
<feature type="transmembrane region" description="Helical" evidence="1">
    <location>
        <begin position="170"/>
        <end position="190"/>
    </location>
</feature>
<dbReference type="Pfam" id="PF12730">
    <property type="entry name" value="ABC2_membrane_4"/>
    <property type="match status" value="1"/>
</dbReference>
<dbReference type="OrthoDB" id="3297477at2"/>
<feature type="transmembrane region" description="Helical" evidence="1">
    <location>
        <begin position="124"/>
        <end position="150"/>
    </location>
</feature>
<name>A0A3N4YIK4_9MICO</name>
<dbReference type="AlphaFoldDB" id="A0A3N4YIK4"/>
<dbReference type="PANTHER" id="PTHR37305">
    <property type="entry name" value="INTEGRAL MEMBRANE PROTEIN-RELATED"/>
    <property type="match status" value="1"/>
</dbReference>
<dbReference type="PANTHER" id="PTHR37305:SF1">
    <property type="entry name" value="MEMBRANE PROTEIN"/>
    <property type="match status" value="1"/>
</dbReference>
<sequence>MSDVATTRAAHAARSTGPADLDGARISALGLLRSEWTKLWSVRSLWITLAAAFALTIGLCAYMIVDGEMLGSEEAQHIPFGWTAIYPVGMLVLVVLGVLSITGEYSSGSIRTSMVSVPRRTGVLLAKAAVVTGVAAVLGVITSVLLYGLLQIAGTVPAARGISLFDPDMFWGALGGTLVLPYGALLGIMLGSLVRNAAAAICLYFGVFQMGPQLLPAFLPEPLAGVVDYMPLAALDVLRAGGLASEPYGAGTAAFVCLAWIGVLGGAALWLLRTRDV</sequence>
<organism evidence="2 3">
    <name type="scientific">Myceligenerans xiligouense</name>
    <dbReference type="NCBI Taxonomy" id="253184"/>
    <lineage>
        <taxon>Bacteria</taxon>
        <taxon>Bacillati</taxon>
        <taxon>Actinomycetota</taxon>
        <taxon>Actinomycetes</taxon>
        <taxon>Micrococcales</taxon>
        <taxon>Promicromonosporaceae</taxon>
        <taxon>Myceligenerans</taxon>
    </lineage>
</organism>
<dbReference type="EMBL" id="RKQZ01000001">
    <property type="protein sequence ID" value="RPF20959.1"/>
    <property type="molecule type" value="Genomic_DNA"/>
</dbReference>
<gene>
    <name evidence="2" type="ORF">EDD34_1567</name>
</gene>
<keyword evidence="1" id="KW-0812">Transmembrane</keyword>
<reference evidence="2 3" key="1">
    <citation type="submission" date="2018-11" db="EMBL/GenBank/DDBJ databases">
        <title>Sequencing the genomes of 1000 actinobacteria strains.</title>
        <authorList>
            <person name="Klenk H.-P."/>
        </authorList>
    </citation>
    <scope>NUCLEOTIDE SEQUENCE [LARGE SCALE GENOMIC DNA]</scope>
    <source>
        <strain evidence="2 3">DSM 15700</strain>
    </source>
</reference>
<keyword evidence="1" id="KW-1133">Transmembrane helix</keyword>
<protein>
    <submittedName>
        <fullName evidence="2">ABC-2 family transporter</fullName>
    </submittedName>
</protein>
<feature type="transmembrane region" description="Helical" evidence="1">
    <location>
        <begin position="45"/>
        <end position="64"/>
    </location>
</feature>
<feature type="transmembrane region" description="Helical" evidence="1">
    <location>
        <begin position="84"/>
        <end position="103"/>
    </location>
</feature>
<feature type="transmembrane region" description="Helical" evidence="1">
    <location>
        <begin position="248"/>
        <end position="272"/>
    </location>
</feature>